<evidence type="ECO:0000313" key="1">
    <source>
        <dbReference type="EMBL" id="KAE9534397.1"/>
    </source>
</evidence>
<name>A0A6G0TL05_APHGL</name>
<protein>
    <submittedName>
        <fullName evidence="1">Uncharacterized protein</fullName>
    </submittedName>
</protein>
<dbReference type="Proteomes" id="UP000475862">
    <property type="component" value="Unassembled WGS sequence"/>
</dbReference>
<gene>
    <name evidence="1" type="ORF">AGLY_008487</name>
</gene>
<proteinExistence type="predicted"/>
<evidence type="ECO:0000313" key="2">
    <source>
        <dbReference type="Proteomes" id="UP000475862"/>
    </source>
</evidence>
<dbReference type="EMBL" id="VYZN01000028">
    <property type="protein sequence ID" value="KAE9534397.1"/>
    <property type="molecule type" value="Genomic_DNA"/>
</dbReference>
<keyword evidence="2" id="KW-1185">Reference proteome</keyword>
<organism evidence="1 2">
    <name type="scientific">Aphis glycines</name>
    <name type="common">Soybean aphid</name>
    <dbReference type="NCBI Taxonomy" id="307491"/>
    <lineage>
        <taxon>Eukaryota</taxon>
        <taxon>Metazoa</taxon>
        <taxon>Ecdysozoa</taxon>
        <taxon>Arthropoda</taxon>
        <taxon>Hexapoda</taxon>
        <taxon>Insecta</taxon>
        <taxon>Pterygota</taxon>
        <taxon>Neoptera</taxon>
        <taxon>Paraneoptera</taxon>
        <taxon>Hemiptera</taxon>
        <taxon>Sternorrhyncha</taxon>
        <taxon>Aphidomorpha</taxon>
        <taxon>Aphidoidea</taxon>
        <taxon>Aphididae</taxon>
        <taxon>Aphidini</taxon>
        <taxon>Aphis</taxon>
        <taxon>Aphis</taxon>
    </lineage>
</organism>
<dbReference type="AlphaFoldDB" id="A0A6G0TL05"/>
<accession>A0A6G0TL05</accession>
<reference evidence="1 2" key="1">
    <citation type="submission" date="2019-08" db="EMBL/GenBank/DDBJ databases">
        <title>The genome of the soybean aphid Biotype 1, its phylome, world population structure and adaptation to the North American continent.</title>
        <authorList>
            <person name="Giordano R."/>
            <person name="Donthu R.K."/>
            <person name="Hernandez A.G."/>
            <person name="Wright C.L."/>
            <person name="Zimin A.V."/>
        </authorList>
    </citation>
    <scope>NUCLEOTIDE SEQUENCE [LARGE SCALE GENOMIC DNA]</scope>
    <source>
        <tissue evidence="1">Whole aphids</tissue>
    </source>
</reference>
<comment type="caution">
    <text evidence="1">The sequence shown here is derived from an EMBL/GenBank/DDBJ whole genome shotgun (WGS) entry which is preliminary data.</text>
</comment>
<sequence length="204" mass="23567">MIGRSGPGKFQISIINEALEALDVGDWSRMAVSIRMRYRYRYAISLTFKIQTRIKFFTLKIFLSTLQKNFFQKNRKFQLPINKNIIKKPKYFENLIFSSYNHMKKSIWSKLVLRENSLHRYRFGIKKLLNCPSQSVFAGELVDNILGLISIVSISNDDSLSSSSSLVCLIISSSKLICAKRLTTVEQHKRNGLNLHICNIKNII</sequence>